<dbReference type="PATRIC" id="fig|307121.4.peg.6274"/>
<keyword evidence="1" id="KW-0812">Transmembrane</keyword>
<organism evidence="2 3">
    <name type="scientific">Micromonospora krabiensis</name>
    <dbReference type="NCBI Taxonomy" id="307121"/>
    <lineage>
        <taxon>Bacteria</taxon>
        <taxon>Bacillati</taxon>
        <taxon>Actinomycetota</taxon>
        <taxon>Actinomycetes</taxon>
        <taxon>Micromonosporales</taxon>
        <taxon>Micromonosporaceae</taxon>
        <taxon>Micromonospora</taxon>
    </lineage>
</organism>
<keyword evidence="1" id="KW-0472">Membrane</keyword>
<accession>A0A1C3NDD4</accession>
<keyword evidence="3" id="KW-1185">Reference proteome</keyword>
<dbReference type="AlphaFoldDB" id="A0A1C3NDD4"/>
<feature type="transmembrane region" description="Helical" evidence="1">
    <location>
        <begin position="61"/>
        <end position="78"/>
    </location>
</feature>
<evidence type="ECO:0000256" key="1">
    <source>
        <dbReference type="SAM" id="Phobius"/>
    </source>
</evidence>
<keyword evidence="1" id="KW-1133">Transmembrane helix</keyword>
<dbReference type="EMBL" id="LT598496">
    <property type="protein sequence ID" value="SBV30561.1"/>
    <property type="molecule type" value="Genomic_DNA"/>
</dbReference>
<evidence type="ECO:0000313" key="2">
    <source>
        <dbReference type="EMBL" id="SBV30561.1"/>
    </source>
</evidence>
<dbReference type="STRING" id="307121.GA0070620_6159"/>
<dbReference type="RefSeq" id="WP_091596768.1">
    <property type="nucleotide sequence ID" value="NZ_JBHRWG010000002.1"/>
</dbReference>
<reference evidence="3" key="1">
    <citation type="submission" date="2016-06" db="EMBL/GenBank/DDBJ databases">
        <authorList>
            <person name="Varghese N."/>
        </authorList>
    </citation>
    <scope>NUCLEOTIDE SEQUENCE [LARGE SCALE GENOMIC DNA]</scope>
    <source>
        <strain evidence="3">DSM 45344</strain>
    </source>
</reference>
<feature type="transmembrane region" description="Helical" evidence="1">
    <location>
        <begin position="84"/>
        <end position="103"/>
    </location>
</feature>
<evidence type="ECO:0000313" key="3">
    <source>
        <dbReference type="Proteomes" id="UP000199393"/>
    </source>
</evidence>
<proteinExistence type="predicted"/>
<name>A0A1C3NDD4_9ACTN</name>
<dbReference type="Proteomes" id="UP000199393">
    <property type="component" value="Chromosome I"/>
</dbReference>
<protein>
    <submittedName>
        <fullName evidence="2">Uncharacterized protein</fullName>
    </submittedName>
</protein>
<sequence length="107" mass="12431">MSKERARRRAAREAELARERAVRRRRVVRRERRRALVRRLTPRTRRRSAGRLARHSRGERAAIVLLTLAALFLIWSLVDDLALRVALAVLLLLVLPAIVVIALDRRT</sequence>
<gene>
    <name evidence="2" type="ORF">GA0070620_6159</name>
</gene>